<keyword evidence="2" id="KW-1185">Reference proteome</keyword>
<evidence type="ECO:0000313" key="1">
    <source>
        <dbReference type="EMBL" id="SDC26056.1"/>
    </source>
</evidence>
<dbReference type="Gene3D" id="3.40.630.30">
    <property type="match status" value="1"/>
</dbReference>
<evidence type="ECO:0000313" key="2">
    <source>
        <dbReference type="Proteomes" id="UP000199452"/>
    </source>
</evidence>
<dbReference type="SUPFAM" id="SSF55729">
    <property type="entry name" value="Acyl-CoA N-acyltransferases (Nat)"/>
    <property type="match status" value="1"/>
</dbReference>
<evidence type="ECO:0008006" key="3">
    <source>
        <dbReference type="Google" id="ProtNLM"/>
    </source>
</evidence>
<name>A0A1G6K6W4_9BACT</name>
<accession>A0A1G6K6W4</accession>
<sequence length="310" mass="35003">MNVTYIRHAQIDRKRWDACITHSVNGMAYGYTWYLDVVCEGWDGLVMDNYSAVMPLTHGKKVGIGYLYQPFFTQQLGFFSTVIPSSKLVQMFLGAIPSKYRMVDISLNTYVNPKSVVGFEMDRRQTYQVDLVQPYTKLYQKYSKNTQRNLAKAIALGVSVVKGVDIATFLAFTHAHLKADLSERANSIMDRLARQLVSSGHGVIMGAYSNTNTLCAAALFLNTHAKSIYLLASSSDEGIENRGMFLLIDTYINEYSERPLVLDFEGSMIPGVAKFYAGFGAQPTGYPHIFRQKLPLLLRWALSLKRRLFH</sequence>
<dbReference type="OrthoDB" id="1113003at2"/>
<dbReference type="AlphaFoldDB" id="A0A1G6K6W4"/>
<protein>
    <recommendedName>
        <fullName evidence="3">Acetyltransferase (GNAT) domain-containing protein</fullName>
    </recommendedName>
</protein>
<dbReference type="RefSeq" id="WP_092437608.1">
    <property type="nucleotide sequence ID" value="NZ_FMYP01000023.1"/>
</dbReference>
<gene>
    <name evidence="1" type="ORF">SAMN05216323_102314</name>
</gene>
<dbReference type="InterPro" id="IPR016181">
    <property type="entry name" value="Acyl_CoA_acyltransferase"/>
</dbReference>
<dbReference type="STRING" id="1640674.SAMN05216323_102314"/>
<reference evidence="1 2" key="1">
    <citation type="submission" date="2016-09" db="EMBL/GenBank/DDBJ databases">
        <authorList>
            <person name="Capua I."/>
            <person name="De Benedictis P."/>
            <person name="Joannis T."/>
            <person name="Lombin L.H."/>
            <person name="Cattoli G."/>
        </authorList>
    </citation>
    <scope>NUCLEOTIDE SEQUENCE [LARGE SCALE GENOMIC DNA]</scope>
    <source>
        <strain evidence="1 2">A7P-90m</strain>
    </source>
</reference>
<proteinExistence type="predicted"/>
<dbReference type="EMBL" id="FMYP01000023">
    <property type="protein sequence ID" value="SDC26056.1"/>
    <property type="molecule type" value="Genomic_DNA"/>
</dbReference>
<organism evidence="1 2">
    <name type="scientific">Williamwhitmania taraxaci</name>
    <dbReference type="NCBI Taxonomy" id="1640674"/>
    <lineage>
        <taxon>Bacteria</taxon>
        <taxon>Pseudomonadati</taxon>
        <taxon>Bacteroidota</taxon>
        <taxon>Bacteroidia</taxon>
        <taxon>Bacteroidales</taxon>
        <taxon>Williamwhitmaniaceae</taxon>
        <taxon>Williamwhitmania</taxon>
    </lineage>
</organism>
<dbReference type="Proteomes" id="UP000199452">
    <property type="component" value="Unassembled WGS sequence"/>
</dbReference>